<feature type="domain" description="Phospholipid/glycerol acyltransferase" evidence="4">
    <location>
        <begin position="85"/>
        <end position="197"/>
    </location>
</feature>
<evidence type="ECO:0000259" key="4">
    <source>
        <dbReference type="SMART" id="SM00563"/>
    </source>
</evidence>
<comment type="caution">
    <text evidence="5">The sequence shown here is derived from an EMBL/GenBank/DDBJ whole genome shotgun (WGS) entry which is preliminary data.</text>
</comment>
<dbReference type="InterPro" id="IPR002123">
    <property type="entry name" value="Plipid/glycerol_acylTrfase"/>
</dbReference>
<keyword evidence="3 5" id="KW-0012">Acyltransferase</keyword>
<evidence type="ECO:0000256" key="1">
    <source>
        <dbReference type="ARBA" id="ARBA00005189"/>
    </source>
</evidence>
<accession>A0A395LJJ6</accession>
<proteinExistence type="predicted"/>
<organism evidence="5 6">
    <name type="scientific">Alteriqipengyuania lutimaris</name>
    <dbReference type="NCBI Taxonomy" id="1538146"/>
    <lineage>
        <taxon>Bacteria</taxon>
        <taxon>Pseudomonadati</taxon>
        <taxon>Pseudomonadota</taxon>
        <taxon>Alphaproteobacteria</taxon>
        <taxon>Sphingomonadales</taxon>
        <taxon>Erythrobacteraceae</taxon>
        <taxon>Alteriqipengyuania</taxon>
    </lineage>
</organism>
<evidence type="ECO:0000313" key="6">
    <source>
        <dbReference type="Proteomes" id="UP000254101"/>
    </source>
</evidence>
<keyword evidence="2 5" id="KW-0808">Transferase</keyword>
<dbReference type="AlphaFoldDB" id="A0A395LJJ6"/>
<dbReference type="OrthoDB" id="9796839at2"/>
<dbReference type="PANTHER" id="PTHR10434">
    <property type="entry name" value="1-ACYL-SN-GLYCEROL-3-PHOSPHATE ACYLTRANSFERASE"/>
    <property type="match status" value="1"/>
</dbReference>
<dbReference type="PANTHER" id="PTHR10434:SF9">
    <property type="entry name" value="PHOSPHOLIPID_GLYCEROL ACYLTRANSFERASE DOMAIN-CONTAINING PROTEIN"/>
    <property type="match status" value="1"/>
</dbReference>
<gene>
    <name evidence="5" type="ORF">DL238_04560</name>
</gene>
<evidence type="ECO:0000256" key="2">
    <source>
        <dbReference type="ARBA" id="ARBA00022679"/>
    </source>
</evidence>
<dbReference type="GO" id="GO:0003841">
    <property type="term" value="F:1-acylglycerol-3-phosphate O-acyltransferase activity"/>
    <property type="evidence" value="ECO:0007669"/>
    <property type="project" value="TreeGrafter"/>
</dbReference>
<evidence type="ECO:0000256" key="3">
    <source>
        <dbReference type="ARBA" id="ARBA00023315"/>
    </source>
</evidence>
<dbReference type="Pfam" id="PF01553">
    <property type="entry name" value="Acyltransferase"/>
    <property type="match status" value="1"/>
</dbReference>
<evidence type="ECO:0000313" key="5">
    <source>
        <dbReference type="EMBL" id="RDS76951.1"/>
    </source>
</evidence>
<sequence length="245" mass="26687">MRASAGASPGTWQPAWQLTQGKGALSPGRGIEEKFNAIDDVNAADPSRSALSRVTFAVFLWLYRRGNWRASVSGPATRVLPRKAVIIAVPHATNWDLVNYLGLTHDLGLRTRVIAKASLFRWPIARFMRDMGGVPVDRSRRANLVEQMAEQFAARHDLLLTIAPEGSRAVTGSWKSGFYQIALAANVPILCGWIDYDAKRGGIGPAIMPTGDYAADMIEAQRFYESKGIAAPDFASMSEAGDKPI</sequence>
<dbReference type="SMART" id="SM00563">
    <property type="entry name" value="PlsC"/>
    <property type="match status" value="1"/>
</dbReference>
<dbReference type="EMBL" id="QRBB01000001">
    <property type="protein sequence ID" value="RDS76951.1"/>
    <property type="molecule type" value="Genomic_DNA"/>
</dbReference>
<comment type="pathway">
    <text evidence="1">Lipid metabolism.</text>
</comment>
<reference evidence="5 6" key="1">
    <citation type="submission" date="2018-07" db="EMBL/GenBank/DDBJ databases">
        <title>Erythrobacter nanhaiensis sp. nov., a novel member of the genus Erythrobacter isolated from the South China Sea.</title>
        <authorList>
            <person name="Chen X."/>
            <person name="Liu J."/>
        </authorList>
    </citation>
    <scope>NUCLEOTIDE SEQUENCE [LARGE SCALE GENOMIC DNA]</scope>
    <source>
        <strain evidence="5 6">S-5</strain>
    </source>
</reference>
<dbReference type="SUPFAM" id="SSF69593">
    <property type="entry name" value="Glycerol-3-phosphate (1)-acyltransferase"/>
    <property type="match status" value="1"/>
</dbReference>
<keyword evidence="6" id="KW-1185">Reference proteome</keyword>
<name>A0A395LJJ6_9SPHN</name>
<dbReference type="Proteomes" id="UP000254101">
    <property type="component" value="Unassembled WGS sequence"/>
</dbReference>
<dbReference type="GO" id="GO:0006654">
    <property type="term" value="P:phosphatidic acid biosynthetic process"/>
    <property type="evidence" value="ECO:0007669"/>
    <property type="project" value="TreeGrafter"/>
</dbReference>
<protein>
    <submittedName>
        <fullName evidence="5">Acyltransferase</fullName>
    </submittedName>
</protein>